<evidence type="ECO:0000313" key="2">
    <source>
        <dbReference type="EMBL" id="QDT34669.1"/>
    </source>
</evidence>
<keyword evidence="3" id="KW-1185">Reference proteome</keyword>
<dbReference type="InterPro" id="IPR010298">
    <property type="entry name" value="YacP-like"/>
</dbReference>
<protein>
    <submittedName>
        <fullName evidence="2">YacP-like NYN domain protein</fullName>
    </submittedName>
</protein>
<evidence type="ECO:0000256" key="1">
    <source>
        <dbReference type="SAM" id="MobiDB-lite"/>
    </source>
</evidence>
<name>A0A517QSS0_9PLAN</name>
<dbReference type="AlphaFoldDB" id="A0A517QSS0"/>
<gene>
    <name evidence="2" type="ORF">Mal48_39370</name>
</gene>
<evidence type="ECO:0000313" key="3">
    <source>
        <dbReference type="Proteomes" id="UP000315724"/>
    </source>
</evidence>
<dbReference type="Proteomes" id="UP000315724">
    <property type="component" value="Chromosome"/>
</dbReference>
<feature type="region of interest" description="Disordered" evidence="1">
    <location>
        <begin position="172"/>
        <end position="218"/>
    </location>
</feature>
<sequence length="231" mass="25892">MHAAGLARENYAPGGLERSRNRLLSVIRHGLTQEQRAHTTVVFDGQGTKGGFSPEFQFHGILVTFSSSGQEADDLIEEFIAAHSFPKNLFVVSGDHRLHKAARARKAQAIDSTEFFEQLVRSRKERLGQTGSEPAPEPEKPTLGNAEDWLEEFGDIDLQEIEKGVVKEIQQENKIKKAIAERKPAPATKAKKPSEQSDSSPQTEQGQPEQNRPFDLEFWENRIAELDQEGY</sequence>
<dbReference type="Pfam" id="PF05991">
    <property type="entry name" value="NYN_YacP"/>
    <property type="match status" value="1"/>
</dbReference>
<feature type="compositionally biased region" description="Polar residues" evidence="1">
    <location>
        <begin position="196"/>
        <end position="210"/>
    </location>
</feature>
<dbReference type="KEGG" id="tpol:Mal48_39370"/>
<accession>A0A517QSS0</accession>
<organism evidence="2 3">
    <name type="scientific">Thalassoglobus polymorphus</name>
    <dbReference type="NCBI Taxonomy" id="2527994"/>
    <lineage>
        <taxon>Bacteria</taxon>
        <taxon>Pseudomonadati</taxon>
        <taxon>Planctomycetota</taxon>
        <taxon>Planctomycetia</taxon>
        <taxon>Planctomycetales</taxon>
        <taxon>Planctomycetaceae</taxon>
        <taxon>Thalassoglobus</taxon>
    </lineage>
</organism>
<feature type="region of interest" description="Disordered" evidence="1">
    <location>
        <begin position="123"/>
        <end position="144"/>
    </location>
</feature>
<feature type="compositionally biased region" description="Basic and acidic residues" evidence="1">
    <location>
        <begin position="172"/>
        <end position="184"/>
    </location>
</feature>
<proteinExistence type="predicted"/>
<dbReference type="EMBL" id="CP036267">
    <property type="protein sequence ID" value="QDT34669.1"/>
    <property type="molecule type" value="Genomic_DNA"/>
</dbReference>
<reference evidence="2 3" key="1">
    <citation type="submission" date="2019-02" db="EMBL/GenBank/DDBJ databases">
        <title>Deep-cultivation of Planctomycetes and their phenomic and genomic characterization uncovers novel biology.</title>
        <authorList>
            <person name="Wiegand S."/>
            <person name="Jogler M."/>
            <person name="Boedeker C."/>
            <person name="Pinto D."/>
            <person name="Vollmers J."/>
            <person name="Rivas-Marin E."/>
            <person name="Kohn T."/>
            <person name="Peeters S.H."/>
            <person name="Heuer A."/>
            <person name="Rast P."/>
            <person name="Oberbeckmann S."/>
            <person name="Bunk B."/>
            <person name="Jeske O."/>
            <person name="Meyerdierks A."/>
            <person name="Storesund J.E."/>
            <person name="Kallscheuer N."/>
            <person name="Luecker S."/>
            <person name="Lage O.M."/>
            <person name="Pohl T."/>
            <person name="Merkel B.J."/>
            <person name="Hornburger P."/>
            <person name="Mueller R.-W."/>
            <person name="Bruemmer F."/>
            <person name="Labrenz M."/>
            <person name="Spormann A.M."/>
            <person name="Op den Camp H."/>
            <person name="Overmann J."/>
            <person name="Amann R."/>
            <person name="Jetten M.S.M."/>
            <person name="Mascher T."/>
            <person name="Medema M.H."/>
            <person name="Devos D.P."/>
            <person name="Kaster A.-K."/>
            <person name="Ovreas L."/>
            <person name="Rohde M."/>
            <person name="Galperin M.Y."/>
            <person name="Jogler C."/>
        </authorList>
    </citation>
    <scope>NUCLEOTIDE SEQUENCE [LARGE SCALE GENOMIC DNA]</scope>
    <source>
        <strain evidence="2 3">Mal48</strain>
    </source>
</reference>